<evidence type="ECO:0008006" key="3">
    <source>
        <dbReference type="Google" id="ProtNLM"/>
    </source>
</evidence>
<reference evidence="1" key="2">
    <citation type="submission" date="2022-04" db="EMBL/GenBank/DDBJ databases">
        <title>Complete Genome Sequence of Flavobacterium sediminilitoris YSM-43, Isolated from a Tidal Sediment.</title>
        <authorList>
            <person name="Lee P.A."/>
        </authorList>
    </citation>
    <scope>NUCLEOTIDE SEQUENCE</scope>
    <source>
        <strain evidence="1">YSM-43</strain>
    </source>
</reference>
<dbReference type="PROSITE" id="PS51257">
    <property type="entry name" value="PROKAR_LIPOPROTEIN"/>
    <property type="match status" value="1"/>
</dbReference>
<evidence type="ECO:0000313" key="1">
    <source>
        <dbReference type="EMBL" id="UOX35482.1"/>
    </source>
</evidence>
<name>A0ABY4HTK5_9FLAO</name>
<reference evidence="1" key="1">
    <citation type="submission" date="2021-12" db="EMBL/GenBank/DDBJ databases">
        <authorList>
            <person name="Cha I.-T."/>
            <person name="Lee K.-E."/>
            <person name="Park S.-J."/>
        </authorList>
    </citation>
    <scope>NUCLEOTIDE SEQUENCE</scope>
    <source>
        <strain evidence="1">YSM-43</strain>
    </source>
</reference>
<dbReference type="Proteomes" id="UP000830454">
    <property type="component" value="Chromosome"/>
</dbReference>
<dbReference type="EMBL" id="CP090145">
    <property type="protein sequence ID" value="UOX35482.1"/>
    <property type="molecule type" value="Genomic_DNA"/>
</dbReference>
<sequence>MNKLIIIISFFIMSCNHQETFIDLKNHSRKGTFSRGEDKGKFFYYQSVLVSGISEDLESFKNELLTYHSKKIDSVFQDNKTIQFSSIFYKKNSKTSYFIDNSDDPGGFSSEILSDYYEEYGIAEIITKKIDNSDSYKTEIKLSKM</sequence>
<accession>A0ABY4HTK5</accession>
<gene>
    <name evidence="1" type="ORF">LXD69_08155</name>
</gene>
<organism evidence="1 2">
    <name type="scientific">Flavobacterium sediminilitoris</name>
    <dbReference type="NCBI Taxonomy" id="2024526"/>
    <lineage>
        <taxon>Bacteria</taxon>
        <taxon>Pseudomonadati</taxon>
        <taxon>Bacteroidota</taxon>
        <taxon>Flavobacteriia</taxon>
        <taxon>Flavobacteriales</taxon>
        <taxon>Flavobacteriaceae</taxon>
        <taxon>Flavobacterium</taxon>
    </lineage>
</organism>
<keyword evidence="2" id="KW-1185">Reference proteome</keyword>
<dbReference type="RefSeq" id="WP_246918700.1">
    <property type="nucleotide sequence ID" value="NZ_CP090145.1"/>
</dbReference>
<evidence type="ECO:0000313" key="2">
    <source>
        <dbReference type="Proteomes" id="UP000830454"/>
    </source>
</evidence>
<proteinExistence type="predicted"/>
<protein>
    <recommendedName>
        <fullName evidence="3">Lipoprotein</fullName>
    </recommendedName>
</protein>